<feature type="transmembrane region" description="Helical" evidence="1">
    <location>
        <begin position="326"/>
        <end position="345"/>
    </location>
</feature>
<dbReference type="GO" id="GO:0005886">
    <property type="term" value="C:plasma membrane"/>
    <property type="evidence" value="ECO:0007669"/>
    <property type="project" value="TreeGrafter"/>
</dbReference>
<comment type="caution">
    <text evidence="3">The sequence shown here is derived from an EMBL/GenBank/DDBJ whole genome shotgun (WGS) entry which is preliminary data.</text>
</comment>
<sequence>MHLLAIASLKNRALIALITIVAAVFGGLALTSLKQELIPSIEFPQIAVITTYTGASPEVVNDSVSTPIEQAIRGVAGVESTSATSSAGSSVVSATFTYGVDLAASENKVSAAINRIRSILPDDLDPQVLSGSISDFPIIQVAASGDSTTLADDLDRVALPALEELAGVRGVTLSGAPGQRITITPDTAALGALGLTPAAIGDVVRSSGALVPAGSITQDGSTLSVQAGTRLGSVDDIAALPLAAGTSTIGDVATVALVDNPVTSISRVNGEPALTLAVTKLPAANTVEVSHLVTDALPGISDQLDGVTFTTVFDQAPYIEQSIESLATEGLLGLVFAVIVILVFLLSVRATLVTAISIPTSVLITFIGMQFSGYTLNLLTLGALTIAIGRVVDDSIVVIENIKRHLATDHDDKLSTVARAVREVAGAVTASTITTVAVFLPISFVQGATGELFRPFALTITIALAASLFVSLSIVPVLAYWVLKAPKVHRHSDGAESAEQPTRLQKRYLPLLRVTLAHKVITLVIAFVILAGTVPLLGLLKTNFLGSSGQNTLSVTETFDPGTSLEVQDAAAKRAEEALQDIDGIETVQVSLGSAGGALAAFRGGGGSTQATYSITTSDDADADALQVDVRNTLDALEDAGTFSVAASSGFGTSSAIDVDITASNQEDLQAAADQVLTAMRDLDGVAEATSNLEAAQPFIQVAVDRDAASAAGYTEVALAGFVSQAMQPSALGSITIDDQQLTIYVEPTSVPTTRDGLAALEVPTVRGPVRLDSLAAVEVTDGPSSISTVNGTRSATVSVTPASDDLTAANAQVTQALADIDLPTGTDATLGGVSSDQGDAFSQLFLALLAAILIVYVVMVATFRSLLQPLLLLVSVPFAATGAILLQVVTGIPLGVPSIIGLLMLVGIVVTNAIVLVDLVNQYRDRGLPVVQAVTEGATRRLRPILMTALATIFALLPMALGLTGGGGFISQPLALVVIGGLVSSTVLTLVVLPVLYSLVYGGFERRAGLRRAREAEREQASAV</sequence>
<organism evidence="3 4">
    <name type="scientific">Amnibacterium flavum</name>
    <dbReference type="NCBI Taxonomy" id="2173173"/>
    <lineage>
        <taxon>Bacteria</taxon>
        <taxon>Bacillati</taxon>
        <taxon>Actinomycetota</taxon>
        <taxon>Actinomycetes</taxon>
        <taxon>Micrococcales</taxon>
        <taxon>Microbacteriaceae</taxon>
        <taxon>Amnibacterium</taxon>
    </lineage>
</organism>
<feature type="transmembrane region" description="Helical" evidence="1">
    <location>
        <begin position="899"/>
        <end position="921"/>
    </location>
</feature>
<keyword evidence="1" id="KW-0812">Transmembrane</keyword>
<keyword evidence="1" id="KW-0472">Membrane</keyword>
<keyword evidence="1" id="KW-1133">Transmembrane helix</keyword>
<evidence type="ECO:0000259" key="2">
    <source>
        <dbReference type="PROSITE" id="PS50156"/>
    </source>
</evidence>
<dbReference type="InterPro" id="IPR001036">
    <property type="entry name" value="Acrflvin-R"/>
</dbReference>
<dbReference type="GO" id="GO:0042910">
    <property type="term" value="F:xenobiotic transmembrane transporter activity"/>
    <property type="evidence" value="ECO:0007669"/>
    <property type="project" value="TreeGrafter"/>
</dbReference>
<dbReference type="RefSeq" id="WP_116755020.1">
    <property type="nucleotide sequence ID" value="NZ_JBHUEX010000001.1"/>
</dbReference>
<dbReference type="Gene3D" id="3.30.70.1440">
    <property type="entry name" value="Multidrug efflux transporter AcrB pore domain"/>
    <property type="match status" value="1"/>
</dbReference>
<gene>
    <name evidence="3" type="ORF">DDQ50_01800</name>
</gene>
<dbReference type="Gene3D" id="3.30.70.1320">
    <property type="entry name" value="Multidrug efflux transporter AcrB pore domain like"/>
    <property type="match status" value="1"/>
</dbReference>
<protein>
    <submittedName>
        <fullName evidence="3">Hydrogenase expression protein</fullName>
    </submittedName>
</protein>
<dbReference type="SUPFAM" id="SSF82714">
    <property type="entry name" value="Multidrug efflux transporter AcrB TolC docking domain, DN and DC subdomains"/>
    <property type="match status" value="2"/>
</dbReference>
<feature type="transmembrane region" description="Helical" evidence="1">
    <location>
        <begin position="946"/>
        <end position="971"/>
    </location>
</feature>
<dbReference type="OrthoDB" id="3306666at2"/>
<feature type="domain" description="SSD" evidence="2">
    <location>
        <begin position="363"/>
        <end position="481"/>
    </location>
</feature>
<proteinExistence type="predicted"/>
<dbReference type="Gene3D" id="1.20.1640.10">
    <property type="entry name" value="Multidrug efflux transporter AcrB transmembrane domain"/>
    <property type="match status" value="2"/>
</dbReference>
<dbReference type="InterPro" id="IPR027463">
    <property type="entry name" value="AcrB_DN_DC_subdom"/>
</dbReference>
<keyword evidence="4" id="KW-1185">Reference proteome</keyword>
<dbReference type="AlphaFoldDB" id="A0A2V1HRQ5"/>
<dbReference type="EMBL" id="QEOP01000001">
    <property type="protein sequence ID" value="PVZ95283.1"/>
    <property type="molecule type" value="Genomic_DNA"/>
</dbReference>
<reference evidence="3 4" key="1">
    <citation type="submission" date="2018-05" db="EMBL/GenBank/DDBJ databases">
        <title>Amnibacterium sp. M8JJ-5, whole genome shotgun sequence.</title>
        <authorList>
            <person name="Tuo L."/>
        </authorList>
    </citation>
    <scope>NUCLEOTIDE SEQUENCE [LARGE SCALE GENOMIC DNA]</scope>
    <source>
        <strain evidence="3 4">M8JJ-5</strain>
    </source>
</reference>
<dbReference type="PROSITE" id="PS50156">
    <property type="entry name" value="SSD"/>
    <property type="match status" value="1"/>
</dbReference>
<feature type="transmembrane region" description="Helical" evidence="1">
    <location>
        <begin position="977"/>
        <end position="1005"/>
    </location>
</feature>
<dbReference type="Gene3D" id="3.30.70.1430">
    <property type="entry name" value="Multidrug efflux transporter AcrB pore domain"/>
    <property type="match status" value="2"/>
</dbReference>
<dbReference type="InterPro" id="IPR000731">
    <property type="entry name" value="SSD"/>
</dbReference>
<dbReference type="SUPFAM" id="SSF82693">
    <property type="entry name" value="Multidrug efflux transporter AcrB pore domain, PN1, PN2, PC1 and PC2 subdomains"/>
    <property type="match status" value="2"/>
</dbReference>
<dbReference type="PANTHER" id="PTHR32063:SF0">
    <property type="entry name" value="SWARMING MOTILITY PROTEIN SWRC"/>
    <property type="match status" value="1"/>
</dbReference>
<feature type="transmembrane region" description="Helical" evidence="1">
    <location>
        <begin position="871"/>
        <end position="893"/>
    </location>
</feature>
<accession>A0A2V1HRQ5</accession>
<dbReference type="PANTHER" id="PTHR32063">
    <property type="match status" value="1"/>
</dbReference>
<feature type="transmembrane region" description="Helical" evidence="1">
    <location>
        <begin position="456"/>
        <end position="483"/>
    </location>
</feature>
<dbReference type="Pfam" id="PF00873">
    <property type="entry name" value="ACR_tran"/>
    <property type="match status" value="1"/>
</dbReference>
<evidence type="ECO:0000313" key="4">
    <source>
        <dbReference type="Proteomes" id="UP000244893"/>
    </source>
</evidence>
<evidence type="ECO:0000256" key="1">
    <source>
        <dbReference type="SAM" id="Phobius"/>
    </source>
</evidence>
<dbReference type="Proteomes" id="UP000244893">
    <property type="component" value="Unassembled WGS sequence"/>
</dbReference>
<evidence type="ECO:0000313" key="3">
    <source>
        <dbReference type="EMBL" id="PVZ95283.1"/>
    </source>
</evidence>
<dbReference type="SUPFAM" id="SSF82866">
    <property type="entry name" value="Multidrug efflux transporter AcrB transmembrane domain"/>
    <property type="match status" value="2"/>
</dbReference>
<name>A0A2V1HRQ5_9MICO</name>
<feature type="transmembrane region" description="Helical" evidence="1">
    <location>
        <begin position="845"/>
        <end position="864"/>
    </location>
</feature>
<feature type="transmembrane region" description="Helical" evidence="1">
    <location>
        <begin position="516"/>
        <end position="540"/>
    </location>
</feature>
<feature type="transmembrane region" description="Helical" evidence="1">
    <location>
        <begin position="420"/>
        <end position="444"/>
    </location>
</feature>
<dbReference type="PRINTS" id="PR00702">
    <property type="entry name" value="ACRIFLAVINRP"/>
</dbReference>
<dbReference type="Gene3D" id="3.30.2090.10">
    <property type="entry name" value="Multidrug efflux transporter AcrB TolC docking domain, DN and DC subdomains"/>
    <property type="match status" value="2"/>
</dbReference>